<dbReference type="RefSeq" id="WP_282905701.1">
    <property type="nucleotide sequence ID" value="NZ_CP124855.1"/>
</dbReference>
<dbReference type="Proteomes" id="UP001241656">
    <property type="component" value="Chromosome"/>
</dbReference>
<reference evidence="1 2" key="1">
    <citation type="submission" date="2023-05" db="EMBL/GenBank/DDBJ databases">
        <title>Genomic insight into Chryseobacterium sp. wdc7 isolated forest soil (Gotjawal).</title>
        <authorList>
            <person name="Park S.-J."/>
        </authorList>
    </citation>
    <scope>NUCLEOTIDE SEQUENCE [LARGE SCALE GENOMIC DNA]</scope>
    <source>
        <strain evidence="2">wdc7</strain>
    </source>
</reference>
<organism evidence="1 2">
    <name type="scientific">Chryseobacterium gotjawalense</name>
    <dbReference type="NCBI Taxonomy" id="3042315"/>
    <lineage>
        <taxon>Bacteria</taxon>
        <taxon>Pseudomonadati</taxon>
        <taxon>Bacteroidota</taxon>
        <taxon>Flavobacteriia</taxon>
        <taxon>Flavobacteriales</taxon>
        <taxon>Weeksellaceae</taxon>
        <taxon>Chryseobacterium group</taxon>
        <taxon>Chryseobacterium</taxon>
    </lineage>
</organism>
<sequence length="66" mass="7956">MTIEKTTGYNTRLAQWGLTFYNQKSGYYYTFVVADSLVFQNPPLRQAWERYLLPNKLRLKMKLNFK</sequence>
<keyword evidence="2" id="KW-1185">Reference proteome</keyword>
<dbReference type="EMBL" id="CP124855">
    <property type="protein sequence ID" value="WHF52406.1"/>
    <property type="molecule type" value="Genomic_DNA"/>
</dbReference>
<evidence type="ECO:0008006" key="3">
    <source>
        <dbReference type="Google" id="ProtNLM"/>
    </source>
</evidence>
<evidence type="ECO:0000313" key="1">
    <source>
        <dbReference type="EMBL" id="WHF52406.1"/>
    </source>
</evidence>
<evidence type="ECO:0000313" key="2">
    <source>
        <dbReference type="Proteomes" id="UP001241656"/>
    </source>
</evidence>
<gene>
    <name evidence="1" type="ORF">QGN23_03780</name>
</gene>
<proteinExistence type="predicted"/>
<accession>A0ABY8REM1</accession>
<name>A0ABY8REM1_9FLAO</name>
<protein>
    <recommendedName>
        <fullName evidence="3">KTSC domain-containing protein</fullName>
    </recommendedName>
</protein>